<evidence type="ECO:0000313" key="1">
    <source>
        <dbReference type="Proteomes" id="UP000887579"/>
    </source>
</evidence>
<dbReference type="Proteomes" id="UP000887579">
    <property type="component" value="Unplaced"/>
</dbReference>
<name>A0AC34FE04_9BILA</name>
<evidence type="ECO:0000313" key="2">
    <source>
        <dbReference type="WBParaSite" id="ES5_v2.g15485.t1"/>
    </source>
</evidence>
<proteinExistence type="predicted"/>
<organism evidence="1 2">
    <name type="scientific">Panagrolaimus sp. ES5</name>
    <dbReference type="NCBI Taxonomy" id="591445"/>
    <lineage>
        <taxon>Eukaryota</taxon>
        <taxon>Metazoa</taxon>
        <taxon>Ecdysozoa</taxon>
        <taxon>Nematoda</taxon>
        <taxon>Chromadorea</taxon>
        <taxon>Rhabditida</taxon>
        <taxon>Tylenchina</taxon>
        <taxon>Panagrolaimomorpha</taxon>
        <taxon>Panagrolaimoidea</taxon>
        <taxon>Panagrolaimidae</taxon>
        <taxon>Panagrolaimus</taxon>
    </lineage>
</organism>
<reference evidence="2" key="1">
    <citation type="submission" date="2022-11" db="UniProtKB">
        <authorList>
            <consortium name="WormBaseParasite"/>
        </authorList>
    </citation>
    <scope>IDENTIFICATION</scope>
</reference>
<accession>A0AC34FE04</accession>
<dbReference type="WBParaSite" id="ES5_v2.g15485.t1">
    <property type="protein sequence ID" value="ES5_v2.g15485.t1"/>
    <property type="gene ID" value="ES5_v2.g15485"/>
</dbReference>
<sequence>MMSVMHFMIGCKTDECVILASDKFAYSNGFLLSKDDCKNIKLGEKLYMCCIGEAVDKFSEQTQNHFRLHKIRYEYEMGPLAAHHWIRKFIADSQRSGNQWKLDVFLGGYDDKEGKTWLSSIDSNARDNENNKNYIVRASGGCRGFSEEVAMSHLYQPKMNREKALEAVKQCIQESQKNLQTYLGTFNFVVIDKNGFYQENINI</sequence>
<protein>
    <submittedName>
        <fullName evidence="2">Proteasome subunit beta</fullName>
    </submittedName>
</protein>